<keyword evidence="4 5" id="KW-0472">Membrane</keyword>
<feature type="transmembrane region" description="Helical" evidence="5">
    <location>
        <begin position="116"/>
        <end position="135"/>
    </location>
</feature>
<keyword evidence="2 5" id="KW-0812">Transmembrane</keyword>
<dbReference type="InterPro" id="IPR036259">
    <property type="entry name" value="MFS_trans_sf"/>
</dbReference>
<keyword evidence="8" id="KW-1185">Reference proteome</keyword>
<evidence type="ECO:0000259" key="6">
    <source>
        <dbReference type="PROSITE" id="PS50850"/>
    </source>
</evidence>
<protein>
    <submittedName>
        <fullName evidence="7">MFS transporter</fullName>
    </submittedName>
</protein>
<dbReference type="PANTHER" id="PTHR23508">
    <property type="entry name" value="CARBOXYLIC ACID TRANSPORTER PROTEIN HOMOLOG"/>
    <property type="match status" value="1"/>
</dbReference>
<feature type="transmembrane region" description="Helical" evidence="5">
    <location>
        <begin position="182"/>
        <end position="200"/>
    </location>
</feature>
<feature type="transmembrane region" description="Helical" evidence="5">
    <location>
        <begin position="90"/>
        <end position="110"/>
    </location>
</feature>
<evidence type="ECO:0000256" key="5">
    <source>
        <dbReference type="SAM" id="Phobius"/>
    </source>
</evidence>
<proteinExistence type="predicted"/>
<dbReference type="PROSITE" id="PS00216">
    <property type="entry name" value="SUGAR_TRANSPORT_1"/>
    <property type="match status" value="1"/>
</dbReference>
<feature type="transmembrane region" description="Helical" evidence="5">
    <location>
        <begin position="254"/>
        <end position="276"/>
    </location>
</feature>
<feature type="transmembrane region" description="Helical" evidence="5">
    <location>
        <begin position="345"/>
        <end position="370"/>
    </location>
</feature>
<dbReference type="SUPFAM" id="SSF103473">
    <property type="entry name" value="MFS general substrate transporter"/>
    <property type="match status" value="1"/>
</dbReference>
<accession>A0ABV5HRM1</accession>
<gene>
    <name evidence="7" type="ORF">ACFFUV_17435</name>
</gene>
<feature type="transmembrane region" description="Helical" evidence="5">
    <location>
        <begin position="382"/>
        <end position="401"/>
    </location>
</feature>
<dbReference type="RefSeq" id="WP_390195194.1">
    <property type="nucleotide sequence ID" value="NZ_JBHMEP010000007.1"/>
</dbReference>
<evidence type="ECO:0000313" key="8">
    <source>
        <dbReference type="Proteomes" id="UP001589645"/>
    </source>
</evidence>
<name>A0ABV5HRM1_9VIBR</name>
<evidence type="ECO:0000313" key="7">
    <source>
        <dbReference type="EMBL" id="MFB9136754.1"/>
    </source>
</evidence>
<dbReference type="PANTHER" id="PTHR23508:SF10">
    <property type="entry name" value="CARBOXYLIC ACID TRANSPORTER PROTEIN HOMOLOG"/>
    <property type="match status" value="1"/>
</dbReference>
<feature type="transmembrane region" description="Helical" evidence="5">
    <location>
        <begin position="282"/>
        <end position="311"/>
    </location>
</feature>
<dbReference type="PROSITE" id="PS00217">
    <property type="entry name" value="SUGAR_TRANSPORT_2"/>
    <property type="match status" value="1"/>
</dbReference>
<dbReference type="Pfam" id="PF07690">
    <property type="entry name" value="MFS_1"/>
    <property type="match status" value="1"/>
</dbReference>
<feature type="domain" description="Major facilitator superfamily (MFS) profile" evidence="6">
    <location>
        <begin position="24"/>
        <end position="445"/>
    </location>
</feature>
<organism evidence="7 8">
    <name type="scientific">Vibrio olivae</name>
    <dbReference type="NCBI Taxonomy" id="1243002"/>
    <lineage>
        <taxon>Bacteria</taxon>
        <taxon>Pseudomonadati</taxon>
        <taxon>Pseudomonadota</taxon>
        <taxon>Gammaproteobacteria</taxon>
        <taxon>Vibrionales</taxon>
        <taxon>Vibrionaceae</taxon>
        <taxon>Vibrio</taxon>
    </lineage>
</organism>
<evidence type="ECO:0000256" key="4">
    <source>
        <dbReference type="ARBA" id="ARBA00023136"/>
    </source>
</evidence>
<reference evidence="7 8" key="1">
    <citation type="submission" date="2024-09" db="EMBL/GenBank/DDBJ databases">
        <authorList>
            <person name="Sun Q."/>
            <person name="Mori K."/>
        </authorList>
    </citation>
    <scope>NUCLEOTIDE SEQUENCE [LARGE SCALE GENOMIC DNA]</scope>
    <source>
        <strain evidence="7 8">CECT 8064</strain>
    </source>
</reference>
<feature type="transmembrane region" description="Helical" evidence="5">
    <location>
        <begin position="421"/>
        <end position="444"/>
    </location>
</feature>
<feature type="transmembrane region" description="Helical" evidence="5">
    <location>
        <begin position="323"/>
        <end position="339"/>
    </location>
</feature>
<dbReference type="InterPro" id="IPR020846">
    <property type="entry name" value="MFS_dom"/>
</dbReference>
<dbReference type="PROSITE" id="PS50850">
    <property type="entry name" value="MFS"/>
    <property type="match status" value="1"/>
</dbReference>
<dbReference type="EMBL" id="JBHMEP010000007">
    <property type="protein sequence ID" value="MFB9136754.1"/>
    <property type="molecule type" value="Genomic_DNA"/>
</dbReference>
<keyword evidence="3 5" id="KW-1133">Transmembrane helix</keyword>
<dbReference type="InterPro" id="IPR005829">
    <property type="entry name" value="Sugar_transporter_CS"/>
</dbReference>
<evidence type="ECO:0000256" key="3">
    <source>
        <dbReference type="ARBA" id="ARBA00022989"/>
    </source>
</evidence>
<sequence length="456" mass="48275">MNQSAVDPRARINQSPMTLMQIVVIAITVCFSAVDGFDVLAISVSGSGIMAEFGLSRAELGAALSMELVGMAIGSILLGGFADKLGRRKMVLGCLFVMTIGMWMVAHVTSITELCAWRVFTGLGIGGLLSTTNALTAEFSNEKRRGLCISLMVIGYPLGGIICGAVGASVLEQGATNWRDMFVVGALVSAAMIPLSYWLLPESVDWLTRIQPKQALARVNASLKKIQHLPITQLAQRAESKVQGSIWDIFSKQLLVATLLMTAAYLFQMITFYYVLKWTPTIVVQMGIGAASAAGVLFWVNVGGVIGGLLFGVLSSYVGLKPLTIGTLLLTCIAVILFGQSKPDLMHLSLVATLVGFFANAGVSGIYTLVATVFPTHVRATGTGFVIGVGRAGAIIAPWLAGVLMQQGFEQGQPLSDVLAYVALIMGLCSLVACAALICLGLGAKKRQQYSTRLQV</sequence>
<dbReference type="InterPro" id="IPR011701">
    <property type="entry name" value="MFS"/>
</dbReference>
<feature type="transmembrane region" description="Helical" evidence="5">
    <location>
        <begin position="60"/>
        <end position="78"/>
    </location>
</feature>
<feature type="transmembrane region" description="Helical" evidence="5">
    <location>
        <begin position="147"/>
        <end position="170"/>
    </location>
</feature>
<evidence type="ECO:0000256" key="1">
    <source>
        <dbReference type="ARBA" id="ARBA00004141"/>
    </source>
</evidence>
<evidence type="ECO:0000256" key="2">
    <source>
        <dbReference type="ARBA" id="ARBA00022692"/>
    </source>
</evidence>
<dbReference type="Gene3D" id="1.20.1250.20">
    <property type="entry name" value="MFS general substrate transporter like domains"/>
    <property type="match status" value="1"/>
</dbReference>
<dbReference type="Proteomes" id="UP001589645">
    <property type="component" value="Unassembled WGS sequence"/>
</dbReference>
<comment type="caution">
    <text evidence="7">The sequence shown here is derived from an EMBL/GenBank/DDBJ whole genome shotgun (WGS) entry which is preliminary data.</text>
</comment>
<comment type="subcellular location">
    <subcellularLocation>
        <location evidence="1">Membrane</location>
        <topology evidence="1">Multi-pass membrane protein</topology>
    </subcellularLocation>
</comment>
<feature type="transmembrane region" description="Helical" evidence="5">
    <location>
        <begin position="19"/>
        <end position="40"/>
    </location>
</feature>